<dbReference type="Pfam" id="PF14528">
    <property type="entry name" value="LAGLIDADG_3"/>
    <property type="match status" value="1"/>
</dbReference>
<dbReference type="InterPro" id="IPR036844">
    <property type="entry name" value="Hint_dom_sf"/>
</dbReference>
<dbReference type="Gene3D" id="2.170.16.10">
    <property type="entry name" value="Hedgehog/Intein (Hint) domain"/>
    <property type="match status" value="1"/>
</dbReference>
<feature type="domain" description="DOD-type homing endonuclease" evidence="1">
    <location>
        <begin position="115"/>
        <end position="245"/>
    </location>
</feature>
<keyword evidence="3" id="KW-1185">Reference proteome</keyword>
<evidence type="ECO:0000313" key="2">
    <source>
        <dbReference type="EMBL" id="OAD21605.1"/>
    </source>
</evidence>
<organism evidence="2 3">
    <name type="scientific">Candidatus Thiomargarita nelsonii</name>
    <dbReference type="NCBI Taxonomy" id="1003181"/>
    <lineage>
        <taxon>Bacteria</taxon>
        <taxon>Pseudomonadati</taxon>
        <taxon>Pseudomonadota</taxon>
        <taxon>Gammaproteobacteria</taxon>
        <taxon>Thiotrichales</taxon>
        <taxon>Thiotrichaceae</taxon>
        <taxon>Thiomargarita</taxon>
    </lineage>
</organism>
<dbReference type="CDD" id="cd00081">
    <property type="entry name" value="Hint"/>
    <property type="match status" value="1"/>
</dbReference>
<evidence type="ECO:0000313" key="3">
    <source>
        <dbReference type="Proteomes" id="UP000076962"/>
    </source>
</evidence>
<dbReference type="InterPro" id="IPR004860">
    <property type="entry name" value="LAGLIDADG_dom"/>
</dbReference>
<dbReference type="Proteomes" id="UP000076962">
    <property type="component" value="Unassembled WGS sequence"/>
</dbReference>
<name>A0A176S0T7_9GAMM</name>
<dbReference type="InterPro" id="IPR006142">
    <property type="entry name" value="INTEIN"/>
</dbReference>
<sequence length="256" mass="28137">QWQSINIQIMQESNLALSDQLYQNGLKDTLRIATKRGSNITGTPNHRLRVVNDNGEYAWKYLSEISVGDEVIRRLGGHQELLANKPYMALQIPKNTINQKTVRLPAELTEDVAYLLGLYMGDVKDHYTKKEGVGLAICDDDPSVVEFVRHVFREEMGITVIEDTSSGCTLADSTALVDWFEVNGFTGNGAFIPQVVLQSRTSVLAAFISGLFAADGTVEHCYVELSTVSKNLANQVKVSLESMGIVTTVSQHGTLG</sequence>
<dbReference type="PRINTS" id="PR00379">
    <property type="entry name" value="INTEIN"/>
</dbReference>
<dbReference type="AlphaFoldDB" id="A0A176S0T7"/>
<reference evidence="2 3" key="1">
    <citation type="submission" date="2016-05" db="EMBL/GenBank/DDBJ databases">
        <title>Single-cell genome of chain-forming Candidatus Thiomargarita nelsonii and comparison to other large sulfur-oxidizing bacteria.</title>
        <authorList>
            <person name="Winkel M."/>
            <person name="Salman V."/>
            <person name="Woyke T."/>
            <person name="Schulz-Vogt H."/>
            <person name="Richter M."/>
            <person name="Flood B."/>
            <person name="Bailey J."/>
            <person name="Amann R."/>
            <person name="Mussmann M."/>
        </authorList>
    </citation>
    <scope>NUCLEOTIDE SEQUENCE [LARGE SCALE GENOMIC DNA]</scope>
    <source>
        <strain evidence="2 3">THI036</strain>
    </source>
</reference>
<protein>
    <submittedName>
        <fullName evidence="2">Ribonucleoside-diphosphate reductase, adenosylcobalamin-dependent</fullName>
    </submittedName>
</protein>
<dbReference type="SUPFAM" id="SSF51294">
    <property type="entry name" value="Hedgehog/intein (Hint) domain"/>
    <property type="match status" value="1"/>
</dbReference>
<accession>A0A176S0T7</accession>
<comment type="caution">
    <text evidence="2">The sequence shown here is derived from an EMBL/GenBank/DDBJ whole genome shotgun (WGS) entry which is preliminary data.</text>
</comment>
<feature type="non-terminal residue" evidence="2">
    <location>
        <position position="256"/>
    </location>
</feature>
<dbReference type="GO" id="GO:0004519">
    <property type="term" value="F:endonuclease activity"/>
    <property type="evidence" value="ECO:0007669"/>
    <property type="project" value="InterPro"/>
</dbReference>
<proteinExistence type="predicted"/>
<dbReference type="PROSITE" id="PS50819">
    <property type="entry name" value="INTEIN_ENDONUCLEASE"/>
    <property type="match status" value="1"/>
</dbReference>
<dbReference type="InterPro" id="IPR004042">
    <property type="entry name" value="Intein_endonuc_central"/>
</dbReference>
<dbReference type="Gene3D" id="3.10.28.10">
    <property type="entry name" value="Homing endonucleases"/>
    <property type="match status" value="1"/>
</dbReference>
<dbReference type="InterPro" id="IPR027434">
    <property type="entry name" value="Homing_endonucl"/>
</dbReference>
<dbReference type="EMBL" id="LUTY01001513">
    <property type="protein sequence ID" value="OAD21605.1"/>
    <property type="molecule type" value="Genomic_DNA"/>
</dbReference>
<evidence type="ECO:0000259" key="1">
    <source>
        <dbReference type="PROSITE" id="PS50819"/>
    </source>
</evidence>
<gene>
    <name evidence="2" type="ORF">THIOM_002622</name>
</gene>
<dbReference type="GO" id="GO:0016539">
    <property type="term" value="P:intein-mediated protein splicing"/>
    <property type="evidence" value="ECO:0007669"/>
    <property type="project" value="InterPro"/>
</dbReference>
<feature type="non-terminal residue" evidence="2">
    <location>
        <position position="1"/>
    </location>
</feature>
<dbReference type="SUPFAM" id="SSF55608">
    <property type="entry name" value="Homing endonucleases"/>
    <property type="match status" value="1"/>
</dbReference>